<dbReference type="PROSITE" id="PS00138">
    <property type="entry name" value="SUBTILASE_SER"/>
    <property type="match status" value="1"/>
</dbReference>
<dbReference type="GO" id="GO:0006508">
    <property type="term" value="P:proteolysis"/>
    <property type="evidence" value="ECO:0007669"/>
    <property type="project" value="UniProtKB-KW"/>
</dbReference>
<evidence type="ECO:0000259" key="10">
    <source>
        <dbReference type="PROSITE" id="PS51695"/>
    </source>
</evidence>
<name>A0A3L8P221_9ACTN</name>
<keyword evidence="12" id="KW-1185">Reference proteome</keyword>
<keyword evidence="5" id="KW-0720">Serine protease</keyword>
<dbReference type="Pfam" id="PF00082">
    <property type="entry name" value="Peptidase_S8"/>
    <property type="match status" value="1"/>
</dbReference>
<dbReference type="PANTHER" id="PTHR14218">
    <property type="entry name" value="PROTEASE S8 TRIPEPTIDYL PEPTIDASE I CLN2"/>
    <property type="match status" value="1"/>
</dbReference>
<sequence>MRHRGFTGRGFRCESPVASVQKVHRPARADLDGMDTSMKNARRPLTAVVVVGALAAAGVAATTPGAQASSRRNVPHSRPGWVARSHSLGKPAASKQTTLKVYLAPHGGLAALKDDVAAVSTPGNARYGKFLSASQYHATYDPTSAEVKAVKTYLKDQHVTTTGVAAHHAYLTVRGTNAHISKAFGVSLAKFQHQGQAVQANTDAVTLPGTIASSVLTVTGLDTTKTKIQHLSSTPAPPPAGFNNARPCSTFYGQVLATKQADYKTPLPKFNGKSLPYAVCGYTGPQLRAAYQGANPSGLDGSGVTVGILDAYASPTIAQDAQTYATNHGDGSYAKNQLTQVTPSAYTNQADCDPSGWFGEETLDVEAVHAMAPGSKVRYYAAASCYDDDFLNGLTKIVNQNKVQVVSNSWGEPDEGENGDALAAYQEVFMQASMQGISVLFSSGDNGDELANTAIKQTDSPASSPYVTAVGGTAAGIGSDGSMTFQTGWGTQKYSLSASGQAWTPVGYLYGAGGGTSSLFNQPSYQKGVVPSSQANGRAVPDVAMDADPTTGMLVGETQTFTDGVRYGEYRIGGTSLASPLFAGQTALMLQNSGGKSAGLLNPLLYKQLNKAAYVDDVSGPGPDAGNVRVDYSNGENASDGLLYSIRTFNQDSSLTVTKGWDNVTGVGSPNAGYINYKLK</sequence>
<evidence type="ECO:0000313" key="12">
    <source>
        <dbReference type="Proteomes" id="UP000281708"/>
    </source>
</evidence>
<dbReference type="InterPro" id="IPR015366">
    <property type="entry name" value="S53_propep"/>
</dbReference>
<evidence type="ECO:0000256" key="8">
    <source>
        <dbReference type="PROSITE-ProRule" id="PRU01240"/>
    </source>
</evidence>
<evidence type="ECO:0000256" key="7">
    <source>
        <dbReference type="ARBA" id="ARBA00023145"/>
    </source>
</evidence>
<evidence type="ECO:0000256" key="5">
    <source>
        <dbReference type="ARBA" id="ARBA00022825"/>
    </source>
</evidence>
<dbReference type="SUPFAM" id="SSF52743">
    <property type="entry name" value="Subtilisin-like"/>
    <property type="match status" value="1"/>
</dbReference>
<feature type="domain" description="Peptidase S53" evidence="10">
    <location>
        <begin position="281"/>
        <end position="680"/>
    </location>
</feature>
<dbReference type="InterPro" id="IPR000209">
    <property type="entry name" value="Peptidase_S8/S53_dom"/>
</dbReference>
<dbReference type="GO" id="GO:0046872">
    <property type="term" value="F:metal ion binding"/>
    <property type="evidence" value="ECO:0007669"/>
    <property type="project" value="UniProtKB-KW"/>
</dbReference>
<dbReference type="InterPro" id="IPR030400">
    <property type="entry name" value="Sedolisin_dom"/>
</dbReference>
<proteinExistence type="inferred from homology"/>
<evidence type="ECO:0000256" key="6">
    <source>
        <dbReference type="ARBA" id="ARBA00022837"/>
    </source>
</evidence>
<evidence type="ECO:0000256" key="2">
    <source>
        <dbReference type="ARBA" id="ARBA00022670"/>
    </source>
</evidence>
<dbReference type="Proteomes" id="UP000281708">
    <property type="component" value="Unassembled WGS sequence"/>
</dbReference>
<feature type="transmembrane region" description="Helical" evidence="9">
    <location>
        <begin position="44"/>
        <end position="63"/>
    </location>
</feature>
<evidence type="ECO:0000256" key="3">
    <source>
        <dbReference type="ARBA" id="ARBA00022723"/>
    </source>
</evidence>
<comment type="cofactor">
    <cofactor evidence="1">
        <name>Ca(2+)</name>
        <dbReference type="ChEBI" id="CHEBI:29108"/>
    </cofactor>
</comment>
<dbReference type="SUPFAM" id="SSF54897">
    <property type="entry name" value="Protease propeptides/inhibitors"/>
    <property type="match status" value="1"/>
</dbReference>
<dbReference type="GO" id="GO:0008240">
    <property type="term" value="F:tripeptidyl-peptidase activity"/>
    <property type="evidence" value="ECO:0007669"/>
    <property type="project" value="TreeGrafter"/>
</dbReference>
<comment type="caution">
    <text evidence="8">Lacks conserved residue(s) required for the propagation of feature annotation.</text>
</comment>
<keyword evidence="9" id="KW-1133">Transmembrane helix</keyword>
<keyword evidence="9" id="KW-0472">Membrane</keyword>
<gene>
    <name evidence="11" type="ORF">D9V37_13085</name>
</gene>
<accession>A0A3L8P221</accession>
<dbReference type="PANTHER" id="PTHR14218:SF15">
    <property type="entry name" value="TRIPEPTIDYL-PEPTIDASE 1"/>
    <property type="match status" value="1"/>
</dbReference>
<dbReference type="CDD" id="cd11377">
    <property type="entry name" value="Pro-peptidase_S53"/>
    <property type="match status" value="1"/>
</dbReference>
<keyword evidence="9" id="KW-0812">Transmembrane</keyword>
<dbReference type="PROSITE" id="PS51892">
    <property type="entry name" value="SUBTILASE"/>
    <property type="match status" value="1"/>
</dbReference>
<dbReference type="Pfam" id="PF09286">
    <property type="entry name" value="Pro-kuma_activ"/>
    <property type="match status" value="1"/>
</dbReference>
<dbReference type="GO" id="GO:0004252">
    <property type="term" value="F:serine-type endopeptidase activity"/>
    <property type="evidence" value="ECO:0007669"/>
    <property type="project" value="InterPro"/>
</dbReference>
<evidence type="ECO:0000256" key="1">
    <source>
        <dbReference type="ARBA" id="ARBA00001913"/>
    </source>
</evidence>
<keyword evidence="4" id="KW-0378">Hydrolase</keyword>
<dbReference type="CDD" id="cd04056">
    <property type="entry name" value="Peptidases_S53"/>
    <property type="match status" value="1"/>
</dbReference>
<keyword evidence="7" id="KW-0865">Zymogen</keyword>
<dbReference type="InterPro" id="IPR036852">
    <property type="entry name" value="Peptidase_S8/S53_dom_sf"/>
</dbReference>
<dbReference type="Gene3D" id="3.40.50.200">
    <property type="entry name" value="Peptidase S8/S53 domain"/>
    <property type="match status" value="1"/>
</dbReference>
<reference evidence="11 12" key="1">
    <citation type="submission" date="2018-10" db="EMBL/GenBank/DDBJ databases">
        <title>Marmoricola sp. 4Q3S-7 whole genome shotgun sequence.</title>
        <authorList>
            <person name="Li F."/>
        </authorList>
    </citation>
    <scope>NUCLEOTIDE SEQUENCE [LARGE SCALE GENOMIC DNA]</scope>
    <source>
        <strain evidence="11 12">4Q3S-7</strain>
    </source>
</reference>
<dbReference type="AlphaFoldDB" id="A0A3L8P221"/>
<dbReference type="InterPro" id="IPR023828">
    <property type="entry name" value="Peptidase_S8_Ser-AS"/>
</dbReference>
<keyword evidence="6" id="KW-0106">Calcium</keyword>
<evidence type="ECO:0000313" key="11">
    <source>
        <dbReference type="EMBL" id="RLV48669.1"/>
    </source>
</evidence>
<dbReference type="EMBL" id="RDBE01000008">
    <property type="protein sequence ID" value="RLV48669.1"/>
    <property type="molecule type" value="Genomic_DNA"/>
</dbReference>
<dbReference type="PROSITE" id="PS51695">
    <property type="entry name" value="SEDOLISIN"/>
    <property type="match status" value="1"/>
</dbReference>
<comment type="caution">
    <text evidence="11">The sequence shown here is derived from an EMBL/GenBank/DDBJ whole genome shotgun (WGS) entry which is preliminary data.</text>
</comment>
<keyword evidence="3" id="KW-0479">Metal-binding</keyword>
<comment type="similarity">
    <text evidence="8">Belongs to the peptidase S8 family.</text>
</comment>
<dbReference type="InterPro" id="IPR050819">
    <property type="entry name" value="Tripeptidyl-peptidase_I"/>
</dbReference>
<evidence type="ECO:0000256" key="9">
    <source>
        <dbReference type="SAM" id="Phobius"/>
    </source>
</evidence>
<protein>
    <submittedName>
        <fullName evidence="11">Serine protease</fullName>
    </submittedName>
</protein>
<dbReference type="SMART" id="SM00944">
    <property type="entry name" value="Pro-kuma_activ"/>
    <property type="match status" value="1"/>
</dbReference>
<keyword evidence="2 11" id="KW-0645">Protease</keyword>
<evidence type="ECO:0000256" key="4">
    <source>
        <dbReference type="ARBA" id="ARBA00022801"/>
    </source>
</evidence>
<organism evidence="11 12">
    <name type="scientific">Nocardioides mangrovicus</name>
    <dbReference type="NCBI Taxonomy" id="2478913"/>
    <lineage>
        <taxon>Bacteria</taxon>
        <taxon>Bacillati</taxon>
        <taxon>Actinomycetota</taxon>
        <taxon>Actinomycetes</taxon>
        <taxon>Propionibacteriales</taxon>
        <taxon>Nocardioidaceae</taxon>
        <taxon>Nocardioides</taxon>
    </lineage>
</organism>